<evidence type="ECO:0000256" key="2">
    <source>
        <dbReference type="ARBA" id="ARBA00022448"/>
    </source>
</evidence>
<dbReference type="GO" id="GO:0043953">
    <property type="term" value="P:protein transport by the Tat complex"/>
    <property type="evidence" value="ECO:0007669"/>
    <property type="project" value="UniProtKB-UniRule"/>
</dbReference>
<organism evidence="13 14">
    <name type="scientific">Neisseria iguanae</name>
    <dbReference type="NCBI Taxonomy" id="90242"/>
    <lineage>
        <taxon>Bacteria</taxon>
        <taxon>Pseudomonadati</taxon>
        <taxon>Pseudomonadota</taxon>
        <taxon>Betaproteobacteria</taxon>
        <taxon>Neisseriales</taxon>
        <taxon>Neisseriaceae</taxon>
        <taxon>Neisseria</taxon>
    </lineage>
</organism>
<keyword evidence="8 10" id="KW-0811">Translocation</keyword>
<evidence type="ECO:0000313" key="14">
    <source>
        <dbReference type="Proteomes" id="UP000241868"/>
    </source>
</evidence>
<comment type="similarity">
    <text evidence="10">Belongs to the TatB family.</text>
</comment>
<evidence type="ECO:0000256" key="9">
    <source>
        <dbReference type="ARBA" id="ARBA00023136"/>
    </source>
</evidence>
<comment type="subcellular location">
    <subcellularLocation>
        <location evidence="10">Cell membrane</location>
        <topology evidence="10">Single-pass membrane protein</topology>
    </subcellularLocation>
    <subcellularLocation>
        <location evidence="1">Membrane</location>
        <topology evidence="1">Single-pass membrane protein</topology>
    </subcellularLocation>
</comment>
<dbReference type="NCBIfam" id="TIGR01410">
    <property type="entry name" value="tatB"/>
    <property type="match status" value="1"/>
</dbReference>
<accession>A0A2P7U1R5</accession>
<dbReference type="GO" id="GO:0033281">
    <property type="term" value="C:TAT protein transport complex"/>
    <property type="evidence" value="ECO:0007669"/>
    <property type="project" value="UniProtKB-UniRule"/>
</dbReference>
<dbReference type="PANTHER" id="PTHR33162">
    <property type="entry name" value="SEC-INDEPENDENT PROTEIN TRANSLOCASE PROTEIN TATA, CHLOROPLASTIC"/>
    <property type="match status" value="1"/>
</dbReference>
<keyword evidence="3 10" id="KW-1003">Cell membrane</keyword>
<evidence type="ECO:0000256" key="8">
    <source>
        <dbReference type="ARBA" id="ARBA00023010"/>
    </source>
</evidence>
<name>A0A2P7U1R5_9NEIS</name>
<evidence type="ECO:0000256" key="6">
    <source>
        <dbReference type="ARBA" id="ARBA00022927"/>
    </source>
</evidence>
<keyword evidence="9 10" id="KW-0472">Membrane</keyword>
<dbReference type="Proteomes" id="UP000241868">
    <property type="component" value="Unassembled WGS sequence"/>
</dbReference>
<keyword evidence="7 10" id="KW-1133">Transmembrane helix</keyword>
<sequence length="227" mass="25414">MFDFGLSELLLLGIIALIVLGPERLPKAARTAGQLVGKLQHLVSNVKQELSVQIELEELRKAKQEFESAADQLHHEMKEVGNEAQNSLNTVSDSLKPWERLPEQRVPDDFKVGENGILLSEIKDDIANPNAEPVEIPDENGQPIAQPAPDLTETAQDDDAADADKLWHDYLTSATTPYQAPEVSYVETAPTYSLGMHTATLRKQAMQRKRDMRPKFRAKPKLRVRKT</sequence>
<keyword evidence="14" id="KW-1185">Reference proteome</keyword>
<gene>
    <name evidence="10 13" type="primary">tatB</name>
    <name evidence="13" type="ORF">C7N83_03295</name>
</gene>
<comment type="subunit">
    <text evidence="10">The Tat system comprises two distinct complexes: a TatABC complex, containing multiple copies of TatA, TatB and TatC subunits, and a separate TatA complex, containing only TatA subunits. Substrates initially bind to the TatABC complex, which probably triggers association of the separate TatA complex to form the active translocon.</text>
</comment>
<reference evidence="13 14" key="1">
    <citation type="submission" date="2018-03" db="EMBL/GenBank/DDBJ databases">
        <title>Neisseria weixii sp. nov., isolated from the intestinal contents of Tibetan Plateau pika (Ochotona curzoniae) in Yushu, Qinghai Province, China.</title>
        <authorList>
            <person name="Gui Z."/>
        </authorList>
    </citation>
    <scope>NUCLEOTIDE SEQUENCE [LARGE SCALE GENOMIC DNA]</scope>
    <source>
        <strain evidence="13 14">ATCC 51483</strain>
    </source>
</reference>
<dbReference type="InterPro" id="IPR018448">
    <property type="entry name" value="TatB"/>
</dbReference>
<keyword evidence="4" id="KW-0997">Cell inner membrane</keyword>
<evidence type="ECO:0000256" key="11">
    <source>
        <dbReference type="SAM" id="Coils"/>
    </source>
</evidence>
<dbReference type="GO" id="GO:0008320">
    <property type="term" value="F:protein transmembrane transporter activity"/>
    <property type="evidence" value="ECO:0007669"/>
    <property type="project" value="UniProtKB-UniRule"/>
</dbReference>
<proteinExistence type="inferred from homology"/>
<evidence type="ECO:0000256" key="4">
    <source>
        <dbReference type="ARBA" id="ARBA00022519"/>
    </source>
</evidence>
<keyword evidence="2 10" id="KW-0813">Transport</keyword>
<dbReference type="AlphaFoldDB" id="A0A2P7U1R5"/>
<keyword evidence="5 10" id="KW-0812">Transmembrane</keyword>
<evidence type="ECO:0000256" key="10">
    <source>
        <dbReference type="HAMAP-Rule" id="MF_00237"/>
    </source>
</evidence>
<dbReference type="PANTHER" id="PTHR33162:SF1">
    <property type="entry name" value="SEC-INDEPENDENT PROTEIN TRANSLOCASE PROTEIN TATA, CHLOROPLASTIC"/>
    <property type="match status" value="1"/>
</dbReference>
<feature type="coiled-coil region" evidence="11">
    <location>
        <begin position="52"/>
        <end position="83"/>
    </location>
</feature>
<feature type="region of interest" description="Disordered" evidence="12">
    <location>
        <begin position="128"/>
        <end position="158"/>
    </location>
</feature>
<evidence type="ECO:0000256" key="5">
    <source>
        <dbReference type="ARBA" id="ARBA00022692"/>
    </source>
</evidence>
<dbReference type="InterPro" id="IPR003369">
    <property type="entry name" value="TatA/B/E"/>
</dbReference>
<dbReference type="Gene3D" id="1.20.5.3310">
    <property type="match status" value="1"/>
</dbReference>
<evidence type="ECO:0000313" key="13">
    <source>
        <dbReference type="EMBL" id="PSJ80920.1"/>
    </source>
</evidence>
<evidence type="ECO:0000256" key="3">
    <source>
        <dbReference type="ARBA" id="ARBA00022475"/>
    </source>
</evidence>
<evidence type="ECO:0000256" key="1">
    <source>
        <dbReference type="ARBA" id="ARBA00004167"/>
    </source>
</evidence>
<feature type="compositionally biased region" description="Basic residues" evidence="12">
    <location>
        <begin position="205"/>
        <end position="227"/>
    </location>
</feature>
<feature type="region of interest" description="Disordered" evidence="12">
    <location>
        <begin position="204"/>
        <end position="227"/>
    </location>
</feature>
<comment type="function">
    <text evidence="10">Part of the twin-arginine translocation (Tat) system that transports large folded proteins containing a characteristic twin-arginine motif in their signal peptide across membranes. Together with TatC, TatB is part of a receptor directly interacting with Tat signal peptides. TatB may form an oligomeric binding site that transiently accommodates folded Tat precursor proteins before their translocation.</text>
</comment>
<comment type="caution">
    <text evidence="13">The sequence shown here is derived from an EMBL/GenBank/DDBJ whole genome shotgun (WGS) entry which is preliminary data.</text>
</comment>
<protein>
    <recommendedName>
        <fullName evidence="10">Sec-independent protein translocase protein TatB</fullName>
    </recommendedName>
</protein>
<keyword evidence="6 10" id="KW-0653">Protein transport</keyword>
<evidence type="ECO:0000256" key="7">
    <source>
        <dbReference type="ARBA" id="ARBA00022989"/>
    </source>
</evidence>
<keyword evidence="11" id="KW-0175">Coiled coil</keyword>
<dbReference type="HAMAP" id="MF_00237">
    <property type="entry name" value="TatB"/>
    <property type="match status" value="1"/>
</dbReference>
<dbReference type="PRINTS" id="PR01506">
    <property type="entry name" value="TATBPROTEIN"/>
</dbReference>
<dbReference type="Pfam" id="PF02416">
    <property type="entry name" value="TatA_B_E"/>
    <property type="match status" value="1"/>
</dbReference>
<dbReference type="OrthoDB" id="9816005at2"/>
<dbReference type="RefSeq" id="WP_106740619.1">
    <property type="nucleotide sequence ID" value="NZ_PXYY01000012.1"/>
</dbReference>
<dbReference type="EMBL" id="PXYY01000012">
    <property type="protein sequence ID" value="PSJ80920.1"/>
    <property type="molecule type" value="Genomic_DNA"/>
</dbReference>
<evidence type="ECO:0000256" key="12">
    <source>
        <dbReference type="SAM" id="MobiDB-lite"/>
    </source>
</evidence>